<protein>
    <recommendedName>
        <fullName evidence="3">DUF4261 domain-containing protein</fullName>
    </recommendedName>
</protein>
<dbReference type="RefSeq" id="WP_259538776.1">
    <property type="nucleotide sequence ID" value="NZ_JANLCJ010000003.1"/>
</dbReference>
<name>A0ABT2H1T7_9MICO</name>
<organism evidence="1 2">
    <name type="scientific">Herbiconiux daphne</name>
    <dbReference type="NCBI Taxonomy" id="2970914"/>
    <lineage>
        <taxon>Bacteria</taxon>
        <taxon>Bacillati</taxon>
        <taxon>Actinomycetota</taxon>
        <taxon>Actinomycetes</taxon>
        <taxon>Micrococcales</taxon>
        <taxon>Microbacteriaceae</taxon>
        <taxon>Herbiconiux</taxon>
    </lineage>
</organism>
<evidence type="ECO:0008006" key="3">
    <source>
        <dbReference type="Google" id="ProtNLM"/>
    </source>
</evidence>
<dbReference type="EMBL" id="JANLCJ010000003">
    <property type="protein sequence ID" value="MCS5733923.1"/>
    <property type="molecule type" value="Genomic_DNA"/>
</dbReference>
<evidence type="ECO:0000313" key="1">
    <source>
        <dbReference type="EMBL" id="MCS5733923.1"/>
    </source>
</evidence>
<gene>
    <name evidence="1" type="ORF">N1032_09260</name>
</gene>
<dbReference type="Proteomes" id="UP001165586">
    <property type="component" value="Unassembled WGS sequence"/>
</dbReference>
<proteinExistence type="predicted"/>
<accession>A0ABT2H1T7</accession>
<reference evidence="1" key="1">
    <citation type="submission" date="2022-08" db="EMBL/GenBank/DDBJ databases">
        <authorList>
            <person name="Deng Y."/>
            <person name="Han X.-F."/>
            <person name="Zhang Y.-Q."/>
        </authorList>
    </citation>
    <scope>NUCLEOTIDE SEQUENCE</scope>
    <source>
        <strain evidence="1">CPCC 203386</strain>
    </source>
</reference>
<evidence type="ECO:0000313" key="2">
    <source>
        <dbReference type="Proteomes" id="UP001165586"/>
    </source>
</evidence>
<keyword evidence="2" id="KW-1185">Reference proteome</keyword>
<comment type="caution">
    <text evidence="1">The sequence shown here is derived from an EMBL/GenBank/DDBJ whole genome shotgun (WGS) entry which is preliminary data.</text>
</comment>
<sequence>MFADDVIRLVLGTFESLVLRPRPPSRIAAAAALRGAYRACYGRDPEYVIAVPSPRAGAFAVGLIPLLHDDALGLRRAPADEDAERQISAVLVDDVAAQLSSQARNPAAALPRHRLNAPELALWSRVYVNAERFLGQSLLERCYLGATFAHTVLRWDDNILRQLEADIPADWFEYRDVRSVNDLCDARFIDVLGGLGVPGLEAWGPFVQVGDLVDHFWMRPGYLVHCDPPVSGKRRVDADGEAVVDMRWADGWTVRFSPAPLGQASVPGACGESPASPG</sequence>